<dbReference type="InterPro" id="IPR036034">
    <property type="entry name" value="PDZ_sf"/>
</dbReference>
<reference evidence="13" key="1">
    <citation type="submission" date="2016-07" db="EMBL/GenBank/DDBJ databases">
        <authorList>
            <person name="Florea S."/>
            <person name="Webb J.S."/>
            <person name="Jaromczyk J."/>
            <person name="Schardl C.L."/>
        </authorList>
    </citation>
    <scope>NUCLEOTIDE SEQUENCE [LARGE SCALE GENOMIC DNA]</scope>
    <source>
        <strain evidence="13">KCTC 42131</strain>
    </source>
</reference>
<evidence type="ECO:0000259" key="10">
    <source>
        <dbReference type="Pfam" id="PF11356"/>
    </source>
</evidence>
<dbReference type="STRING" id="1524254.PHACT_15430"/>
<dbReference type="SUPFAM" id="SSF50156">
    <property type="entry name" value="PDZ domain-like"/>
    <property type="match status" value="1"/>
</dbReference>
<evidence type="ECO:0000256" key="9">
    <source>
        <dbReference type="SAM" id="MobiDB-lite"/>
    </source>
</evidence>
<gene>
    <name evidence="12" type="ORF">PHACT_15430</name>
</gene>
<feature type="domain" description="PDZ" evidence="11">
    <location>
        <begin position="215"/>
        <end position="267"/>
    </location>
</feature>
<evidence type="ECO:0000256" key="5">
    <source>
        <dbReference type="ARBA" id="ARBA00022692"/>
    </source>
</evidence>
<dbReference type="Gene3D" id="2.30.30.830">
    <property type="match status" value="1"/>
</dbReference>
<evidence type="ECO:0000256" key="2">
    <source>
        <dbReference type="ARBA" id="ARBA00022448"/>
    </source>
</evidence>
<evidence type="ECO:0000313" key="13">
    <source>
        <dbReference type="Proteomes" id="UP000175669"/>
    </source>
</evidence>
<evidence type="ECO:0008006" key="14">
    <source>
        <dbReference type="Google" id="ProtNLM"/>
    </source>
</evidence>
<keyword evidence="6" id="KW-0653">Protein transport</keyword>
<dbReference type="OrthoDB" id="1491375at2"/>
<dbReference type="AlphaFoldDB" id="A0A1E8CFU8"/>
<dbReference type="InterPro" id="IPR001478">
    <property type="entry name" value="PDZ"/>
</dbReference>
<dbReference type="Pfam" id="PF13180">
    <property type="entry name" value="PDZ_2"/>
    <property type="match status" value="1"/>
</dbReference>
<dbReference type="GO" id="GO:0005886">
    <property type="term" value="C:plasma membrane"/>
    <property type="evidence" value="ECO:0007669"/>
    <property type="project" value="UniProtKB-SubCell"/>
</dbReference>
<feature type="domain" description="Type II secretion system protein GspC N-terminal" evidence="10">
    <location>
        <begin position="15"/>
        <end position="157"/>
    </location>
</feature>
<keyword evidence="4" id="KW-0997">Cell inner membrane</keyword>
<dbReference type="RefSeq" id="WP_070119161.1">
    <property type="nucleotide sequence ID" value="NZ_MASR01000003.1"/>
</dbReference>
<keyword evidence="13" id="KW-1185">Reference proteome</keyword>
<sequence>MLRPGLTAIIIVAMLAWAGHSLARLFWLFNSPQPSAAAGPVVPVASPVARNGLQAERIDIAYLQENFRLSNGRGDLGQSTGNGDLQQAANTRLSLVLRGSIAGSSAANSSAIIASGDRQQVYSVNDELALTTPGVTLDSVHPRYVVLNNNGRLETLWMYDPQDSTDAPPPRADGSRANNAAAPQVNGQVQVRIYRENGNVRGLQIRQDSDAGMLRAAGLQAGDIITAVDGVAVDQGGDLSALTRELQNRDRIDLELIRNSNTMTVTVRRDAFAF</sequence>
<organism evidence="12 13">
    <name type="scientific">Pseudohongiella acticola</name>
    <dbReference type="NCBI Taxonomy" id="1524254"/>
    <lineage>
        <taxon>Bacteria</taxon>
        <taxon>Pseudomonadati</taxon>
        <taxon>Pseudomonadota</taxon>
        <taxon>Gammaproteobacteria</taxon>
        <taxon>Pseudomonadales</taxon>
        <taxon>Pseudohongiellaceae</taxon>
        <taxon>Pseudohongiella</taxon>
    </lineage>
</organism>
<accession>A0A1E8CFU8</accession>
<protein>
    <recommendedName>
        <fullName evidence="14">PDZ domain-containing protein</fullName>
    </recommendedName>
</protein>
<dbReference type="Gene3D" id="2.30.42.10">
    <property type="match status" value="1"/>
</dbReference>
<dbReference type="EMBL" id="MASR01000003">
    <property type="protein sequence ID" value="OFE11226.1"/>
    <property type="molecule type" value="Genomic_DNA"/>
</dbReference>
<evidence type="ECO:0000256" key="1">
    <source>
        <dbReference type="ARBA" id="ARBA00004533"/>
    </source>
</evidence>
<comment type="subcellular location">
    <subcellularLocation>
        <location evidence="1">Cell inner membrane</location>
    </subcellularLocation>
</comment>
<keyword evidence="3" id="KW-1003">Cell membrane</keyword>
<comment type="caution">
    <text evidence="12">The sequence shown here is derived from an EMBL/GenBank/DDBJ whole genome shotgun (WGS) entry which is preliminary data.</text>
</comment>
<evidence type="ECO:0000256" key="4">
    <source>
        <dbReference type="ARBA" id="ARBA00022519"/>
    </source>
</evidence>
<keyword evidence="8" id="KW-0472">Membrane</keyword>
<dbReference type="GO" id="GO:0015031">
    <property type="term" value="P:protein transport"/>
    <property type="evidence" value="ECO:0007669"/>
    <property type="project" value="UniProtKB-KW"/>
</dbReference>
<dbReference type="Proteomes" id="UP000175669">
    <property type="component" value="Unassembled WGS sequence"/>
</dbReference>
<dbReference type="Pfam" id="PF11356">
    <property type="entry name" value="T2SSC"/>
    <property type="match status" value="1"/>
</dbReference>
<evidence type="ECO:0000256" key="8">
    <source>
        <dbReference type="ARBA" id="ARBA00023136"/>
    </source>
</evidence>
<dbReference type="InterPro" id="IPR024961">
    <property type="entry name" value="T2SS_GspC_N"/>
</dbReference>
<evidence type="ECO:0000256" key="7">
    <source>
        <dbReference type="ARBA" id="ARBA00022989"/>
    </source>
</evidence>
<keyword evidence="5" id="KW-0812">Transmembrane</keyword>
<keyword evidence="2" id="KW-0813">Transport</keyword>
<evidence type="ECO:0000256" key="6">
    <source>
        <dbReference type="ARBA" id="ARBA00022927"/>
    </source>
</evidence>
<proteinExistence type="predicted"/>
<feature type="region of interest" description="Disordered" evidence="9">
    <location>
        <begin position="160"/>
        <end position="182"/>
    </location>
</feature>
<evidence type="ECO:0000259" key="11">
    <source>
        <dbReference type="Pfam" id="PF13180"/>
    </source>
</evidence>
<evidence type="ECO:0000256" key="3">
    <source>
        <dbReference type="ARBA" id="ARBA00022475"/>
    </source>
</evidence>
<name>A0A1E8CFU8_9GAMM</name>
<evidence type="ECO:0000313" key="12">
    <source>
        <dbReference type="EMBL" id="OFE11226.1"/>
    </source>
</evidence>
<keyword evidence="7" id="KW-1133">Transmembrane helix</keyword>